<dbReference type="InterPro" id="IPR009081">
    <property type="entry name" value="PP-bd_ACP"/>
</dbReference>
<evidence type="ECO:0000259" key="1">
    <source>
        <dbReference type="PROSITE" id="PS50075"/>
    </source>
</evidence>
<evidence type="ECO:0000313" key="3">
    <source>
        <dbReference type="Proteomes" id="UP000482800"/>
    </source>
</evidence>
<accession>A0A6V8K8H2</accession>
<dbReference type="Gene3D" id="1.10.1200.10">
    <property type="entry name" value="ACP-like"/>
    <property type="match status" value="1"/>
</dbReference>
<dbReference type="SUPFAM" id="SSF47336">
    <property type="entry name" value="ACP-like"/>
    <property type="match status" value="1"/>
</dbReference>
<keyword evidence="3" id="KW-1185">Reference proteome</keyword>
<dbReference type="EMBL" id="BLPF01000001">
    <property type="protein sequence ID" value="GFJ78047.1"/>
    <property type="molecule type" value="Genomic_DNA"/>
</dbReference>
<dbReference type="Proteomes" id="UP000482800">
    <property type="component" value="Unassembled WGS sequence"/>
</dbReference>
<comment type="caution">
    <text evidence="2">The sequence shown here is derived from an EMBL/GenBank/DDBJ whole genome shotgun (WGS) entry which is preliminary data.</text>
</comment>
<gene>
    <name evidence="2" type="ORF">Phou_022270</name>
</gene>
<reference evidence="2 3" key="2">
    <citation type="submission" date="2020-03" db="EMBL/GenBank/DDBJ databases">
        <authorList>
            <person name="Ichikawa N."/>
            <person name="Kimura A."/>
            <person name="Kitahashi Y."/>
            <person name="Uohara A."/>
        </authorList>
    </citation>
    <scope>NUCLEOTIDE SEQUENCE [LARGE SCALE GENOMIC DNA]</scope>
    <source>
        <strain evidence="2 3">NBRC 108639</strain>
    </source>
</reference>
<evidence type="ECO:0000313" key="2">
    <source>
        <dbReference type="EMBL" id="GFJ78047.1"/>
    </source>
</evidence>
<organism evidence="2 3">
    <name type="scientific">Phytohabitans houttuyneae</name>
    <dbReference type="NCBI Taxonomy" id="1076126"/>
    <lineage>
        <taxon>Bacteria</taxon>
        <taxon>Bacillati</taxon>
        <taxon>Actinomycetota</taxon>
        <taxon>Actinomycetes</taxon>
        <taxon>Micromonosporales</taxon>
        <taxon>Micromonosporaceae</taxon>
    </lineage>
</organism>
<proteinExistence type="predicted"/>
<dbReference type="PROSITE" id="PS50075">
    <property type="entry name" value="CARRIER"/>
    <property type="match status" value="1"/>
</dbReference>
<dbReference type="InterPro" id="IPR036736">
    <property type="entry name" value="ACP-like_sf"/>
</dbReference>
<protein>
    <recommendedName>
        <fullName evidence="1">Carrier domain-containing protein</fullName>
    </recommendedName>
</protein>
<feature type="domain" description="Carrier" evidence="1">
    <location>
        <begin position="3"/>
        <end position="82"/>
    </location>
</feature>
<name>A0A6V8K8H2_9ACTN</name>
<reference evidence="2 3" key="1">
    <citation type="submission" date="2020-03" db="EMBL/GenBank/DDBJ databases">
        <title>Whole genome shotgun sequence of Phytohabitans houttuyneae NBRC 108639.</title>
        <authorList>
            <person name="Komaki H."/>
            <person name="Tamura T."/>
        </authorList>
    </citation>
    <scope>NUCLEOTIDE SEQUENCE [LARGE SCALE GENOMIC DNA]</scope>
    <source>
        <strain evidence="2 3">NBRC 108639</strain>
    </source>
</reference>
<dbReference type="AlphaFoldDB" id="A0A6V8K8H2"/>
<dbReference type="Pfam" id="PF00550">
    <property type="entry name" value="PP-binding"/>
    <property type="match status" value="1"/>
</dbReference>
<dbReference type="RefSeq" id="WP_173055811.1">
    <property type="nucleotide sequence ID" value="NZ_BAABGO010000006.1"/>
</dbReference>
<sequence>MNDERRRLADLVVAATDGEISLEDALAAEVPFSALGMTSLGIMRLIDAIEDDFGIELDLTAEVPVALTQTVDSIAVYLAEVSAAGR</sequence>